<comment type="caution">
    <text evidence="3">The sequence shown here is derived from an EMBL/GenBank/DDBJ whole genome shotgun (WGS) entry which is preliminary data.</text>
</comment>
<evidence type="ECO:0000259" key="2">
    <source>
        <dbReference type="PROSITE" id="PS51648"/>
    </source>
</evidence>
<reference evidence="3 4" key="1">
    <citation type="submission" date="2020-08" db="EMBL/GenBank/DDBJ databases">
        <title>Genomic Encyclopedia of Type Strains, Phase IV (KMG-IV): sequencing the most valuable type-strain genomes for metagenomic binning, comparative biology and taxonomic classification.</title>
        <authorList>
            <person name="Goeker M."/>
        </authorList>
    </citation>
    <scope>NUCLEOTIDE SEQUENCE [LARGE SCALE GENOMIC DNA]</scope>
    <source>
        <strain evidence="3 4">DSM 26287</strain>
    </source>
</reference>
<gene>
    <name evidence="3" type="ORF">HNQ55_000996</name>
</gene>
<organism evidence="3 4">
    <name type="scientific">Thalassotalea piscium</name>
    <dbReference type="NCBI Taxonomy" id="1230533"/>
    <lineage>
        <taxon>Bacteria</taxon>
        <taxon>Pseudomonadati</taxon>
        <taxon>Pseudomonadota</taxon>
        <taxon>Gammaproteobacteria</taxon>
        <taxon>Alteromonadales</taxon>
        <taxon>Colwelliaceae</taxon>
        <taxon>Thalassotalea</taxon>
    </lineage>
</organism>
<evidence type="ECO:0000313" key="4">
    <source>
        <dbReference type="Proteomes" id="UP000537141"/>
    </source>
</evidence>
<sequence length="93" mass="10534">MLCAVYKSPKKAQTYLFVKKRNDFTAVPEALKEMFGTPTLVTIINLATKTKLGLADLDKVQENLLSQGFYLQLPPPEEDLLKTHRAELKLDQL</sequence>
<dbReference type="AlphaFoldDB" id="A0A7X0TST7"/>
<evidence type="ECO:0000313" key="3">
    <source>
        <dbReference type="EMBL" id="MBB6542507.1"/>
    </source>
</evidence>
<dbReference type="PROSITE" id="PS51648">
    <property type="entry name" value="YCGL"/>
    <property type="match status" value="1"/>
</dbReference>
<dbReference type="Pfam" id="PF05166">
    <property type="entry name" value="YcgL"/>
    <property type="match status" value="1"/>
</dbReference>
<evidence type="ECO:0000256" key="1">
    <source>
        <dbReference type="HAMAP-Rule" id="MF_01866"/>
    </source>
</evidence>
<name>A0A7X0TST7_9GAMM</name>
<accession>A0A7X0TST7</accession>
<dbReference type="Proteomes" id="UP000537141">
    <property type="component" value="Unassembled WGS sequence"/>
</dbReference>
<dbReference type="PANTHER" id="PTHR38109:SF1">
    <property type="entry name" value="PROTEIN YCGL"/>
    <property type="match status" value="1"/>
</dbReference>
<protein>
    <recommendedName>
        <fullName evidence="1">YcgL domain-containing protein HNQ55_000996</fullName>
    </recommendedName>
</protein>
<dbReference type="PANTHER" id="PTHR38109">
    <property type="entry name" value="PROTEIN YCGL"/>
    <property type="match status" value="1"/>
</dbReference>
<dbReference type="RefSeq" id="WP_184423236.1">
    <property type="nucleotide sequence ID" value="NZ_AP027362.1"/>
</dbReference>
<dbReference type="SUPFAM" id="SSF160191">
    <property type="entry name" value="YcgL-like"/>
    <property type="match status" value="1"/>
</dbReference>
<proteinExistence type="inferred from homology"/>
<dbReference type="InterPro" id="IPR038068">
    <property type="entry name" value="YcgL-like_sf"/>
</dbReference>
<dbReference type="EMBL" id="JACHHU010000005">
    <property type="protein sequence ID" value="MBB6542507.1"/>
    <property type="molecule type" value="Genomic_DNA"/>
</dbReference>
<dbReference type="HAMAP" id="MF_01866">
    <property type="entry name" value="UPF0745"/>
    <property type="match status" value="1"/>
</dbReference>
<feature type="domain" description="YcgL" evidence="2">
    <location>
        <begin position="1"/>
        <end position="85"/>
    </location>
</feature>
<dbReference type="InterPro" id="IPR027354">
    <property type="entry name" value="YcgL_dom"/>
</dbReference>
<keyword evidence="4" id="KW-1185">Reference proteome</keyword>
<dbReference type="Gene3D" id="3.10.510.20">
    <property type="entry name" value="YcgL domain"/>
    <property type="match status" value="1"/>
</dbReference>